<dbReference type="InterPro" id="IPR000182">
    <property type="entry name" value="GNAT_dom"/>
</dbReference>
<evidence type="ECO:0000259" key="1">
    <source>
        <dbReference type="PROSITE" id="PS51186"/>
    </source>
</evidence>
<dbReference type="EMBL" id="QJTE01000001">
    <property type="protein sequence ID" value="PYE86140.1"/>
    <property type="molecule type" value="Genomic_DNA"/>
</dbReference>
<reference evidence="2 3" key="1">
    <citation type="submission" date="2018-06" db="EMBL/GenBank/DDBJ databases">
        <title>Genomic Encyclopedia of Type Strains, Phase III (KMG-III): the genomes of soil and plant-associated and newly described type strains.</title>
        <authorList>
            <person name="Whitman W."/>
        </authorList>
    </citation>
    <scope>NUCLEOTIDE SEQUENCE [LARGE SCALE GENOMIC DNA]</scope>
    <source>
        <strain evidence="2 3">CECT 9025</strain>
    </source>
</reference>
<dbReference type="RefSeq" id="WP_110813132.1">
    <property type="nucleotide sequence ID" value="NZ_QJTE01000001.1"/>
</dbReference>
<comment type="caution">
    <text evidence="2">The sequence shown here is derived from an EMBL/GenBank/DDBJ whole genome shotgun (WGS) entry which is preliminary data.</text>
</comment>
<keyword evidence="2" id="KW-0808">Transferase</keyword>
<name>A0A318SW87_9RHOB</name>
<dbReference type="Proteomes" id="UP000248311">
    <property type="component" value="Unassembled WGS sequence"/>
</dbReference>
<dbReference type="PROSITE" id="PS51186">
    <property type="entry name" value="GNAT"/>
    <property type="match status" value="1"/>
</dbReference>
<protein>
    <submittedName>
        <fullName evidence="2">Aminoglycoside 6'-N-acetyltransferase</fullName>
    </submittedName>
</protein>
<dbReference type="OrthoDB" id="6293260at2"/>
<evidence type="ECO:0000313" key="2">
    <source>
        <dbReference type="EMBL" id="PYE86140.1"/>
    </source>
</evidence>
<feature type="domain" description="N-acetyltransferase" evidence="1">
    <location>
        <begin position="4"/>
        <end position="155"/>
    </location>
</feature>
<dbReference type="Gene3D" id="3.40.630.30">
    <property type="match status" value="1"/>
</dbReference>
<sequence>MPDIRLRPLTPGDADQLHEIVSDWQVARQLGSWPWPPDPAYTASRARPFTGDGFVWGAFGEGRLLGTVGVTDGGLGYSFRLALAGQGLATAVVSRAVDHAFAAGTPEIRAGAWADNAASIRVLEKLGFRRIGAGRELARARGEETACIDFALPARDWRGLRPDPRWTIAVDNRTESRT</sequence>
<dbReference type="SUPFAM" id="SSF55729">
    <property type="entry name" value="Acyl-CoA N-acyltransferases (Nat)"/>
    <property type="match status" value="1"/>
</dbReference>
<proteinExistence type="predicted"/>
<organism evidence="2 3">
    <name type="scientific">Pseudoroseicyclus aestuarii</name>
    <dbReference type="NCBI Taxonomy" id="1795041"/>
    <lineage>
        <taxon>Bacteria</taxon>
        <taxon>Pseudomonadati</taxon>
        <taxon>Pseudomonadota</taxon>
        <taxon>Alphaproteobacteria</taxon>
        <taxon>Rhodobacterales</taxon>
        <taxon>Paracoccaceae</taxon>
        <taxon>Pseudoroseicyclus</taxon>
    </lineage>
</organism>
<dbReference type="GO" id="GO:0016747">
    <property type="term" value="F:acyltransferase activity, transferring groups other than amino-acyl groups"/>
    <property type="evidence" value="ECO:0007669"/>
    <property type="project" value="InterPro"/>
</dbReference>
<gene>
    <name evidence="2" type="ORF">DFP88_101816</name>
</gene>
<accession>A0A318SW87</accession>
<dbReference type="AlphaFoldDB" id="A0A318SW87"/>
<dbReference type="InterPro" id="IPR016181">
    <property type="entry name" value="Acyl_CoA_acyltransferase"/>
</dbReference>
<dbReference type="InterPro" id="IPR051531">
    <property type="entry name" value="N-acetyltransferase"/>
</dbReference>
<dbReference type="Pfam" id="PF13302">
    <property type="entry name" value="Acetyltransf_3"/>
    <property type="match status" value="1"/>
</dbReference>
<evidence type="ECO:0000313" key="3">
    <source>
        <dbReference type="Proteomes" id="UP000248311"/>
    </source>
</evidence>
<dbReference type="PANTHER" id="PTHR43792">
    <property type="entry name" value="GNAT FAMILY, PUTATIVE (AFU_ORTHOLOGUE AFUA_3G00765)-RELATED-RELATED"/>
    <property type="match status" value="1"/>
</dbReference>
<keyword evidence="3" id="KW-1185">Reference proteome</keyword>